<proteinExistence type="predicted"/>
<accession>A0A2S3ZFQ2</accession>
<keyword evidence="4" id="KW-1185">Reference proteome</keyword>
<gene>
    <name evidence="2" type="ORF">C3B59_06180</name>
    <name evidence="1" type="ORF">C3B61_09945</name>
</gene>
<evidence type="ECO:0000313" key="1">
    <source>
        <dbReference type="EMBL" id="POH65867.1"/>
    </source>
</evidence>
<dbReference type="AlphaFoldDB" id="A0A2S3ZFQ2"/>
<dbReference type="Gene3D" id="1.10.10.660">
    <property type="entry name" value="conserved protein of unknown function from Enterococcus faecalis V583"/>
    <property type="match status" value="1"/>
</dbReference>
<sequence>MMSINDLFHNGLKPVNLGLDMFADDLKAQGVDPVLMEWTPPGGGDPEVIAALSRLEDPANASKIDAANQVALDRILSAQPFLEGFGQAIDTVPGMTAKTILHAGPPIEFPRMSGPMKGAVTGALVFEGLAKNVDEAFELAASGEITFSPCHEHQSVGSMAGVTSASMWVHQVTNRTHGNTAYTNLSEQLSKILRFGANDQSVIDRLNWMRDVLGPVLAGAMALNTDGIDLRLMLSQALHMGDEAHNRNVAGTTLLIQALAPYILESDFTTKDKREVFDFVASSDYFSGPTWMVAAKASMDAANGVENSTVVTTMARNGVDFGIRVSGTGNQWFTGPAQQVVGPMFAGYTEADSGLDMGDSAITETFGIGGFAMAAAPAIVALVGGTVADAMNYSRTMNAITTGNNPNITIPALDFMGVPSGIDVRKVMETGILPIINTAIAHKDPGIGMIGAGITHPPVEAFQQALRALADGIAI</sequence>
<dbReference type="OrthoDB" id="6193532at2"/>
<evidence type="ECO:0008006" key="5">
    <source>
        <dbReference type="Google" id="ProtNLM"/>
    </source>
</evidence>
<organism evidence="1 4">
    <name type="scientific">Cryobacterium zongtaii</name>
    <dbReference type="NCBI Taxonomy" id="1259217"/>
    <lineage>
        <taxon>Bacteria</taxon>
        <taxon>Bacillati</taxon>
        <taxon>Actinomycetota</taxon>
        <taxon>Actinomycetes</taxon>
        <taxon>Micrococcales</taxon>
        <taxon>Microbacteriaceae</taxon>
        <taxon>Cryobacterium</taxon>
    </lineage>
</organism>
<comment type="caution">
    <text evidence="1">The sequence shown here is derived from an EMBL/GenBank/DDBJ whole genome shotgun (WGS) entry which is preliminary data.</text>
</comment>
<dbReference type="EMBL" id="PPXD01000013">
    <property type="protein sequence ID" value="POH65867.1"/>
    <property type="molecule type" value="Genomic_DNA"/>
</dbReference>
<protein>
    <recommendedName>
        <fullName evidence="5">DUF1116 domain-containing protein</fullName>
    </recommendedName>
</protein>
<dbReference type="InterPro" id="IPR009499">
    <property type="entry name" value="AllG-like"/>
</dbReference>
<dbReference type="Gene3D" id="3.90.1710.10">
    <property type="entry name" value="Enterococcus faecalis V583 domain"/>
    <property type="match status" value="1"/>
</dbReference>
<dbReference type="EMBL" id="PPXF01000025">
    <property type="protein sequence ID" value="POH68411.1"/>
    <property type="molecule type" value="Genomic_DNA"/>
</dbReference>
<dbReference type="Proteomes" id="UP000237104">
    <property type="component" value="Unassembled WGS sequence"/>
</dbReference>
<name>A0A2S3ZFQ2_9MICO</name>
<evidence type="ECO:0000313" key="2">
    <source>
        <dbReference type="EMBL" id="POH68411.1"/>
    </source>
</evidence>
<evidence type="ECO:0000313" key="3">
    <source>
        <dbReference type="Proteomes" id="UP000237104"/>
    </source>
</evidence>
<dbReference type="Pfam" id="PF06545">
    <property type="entry name" value="AllG"/>
    <property type="match status" value="1"/>
</dbReference>
<accession>A0A2S3ZK83</accession>
<dbReference type="InterPro" id="IPR024033">
    <property type="entry name" value="OXTCase_su_AllG_h-dom"/>
</dbReference>
<dbReference type="Proteomes" id="UP000237340">
    <property type="component" value="Unassembled WGS sequence"/>
</dbReference>
<reference evidence="3 4" key="1">
    <citation type="submission" date="2018-01" db="EMBL/GenBank/DDBJ databases">
        <title>Cryobacterium sp. nov., from glaciers in China.</title>
        <authorList>
            <person name="Liu Q."/>
            <person name="Xin Y.-H."/>
        </authorList>
    </citation>
    <scope>NUCLEOTIDE SEQUENCE [LARGE SCALE GENOMIC DNA]</scope>
    <source>
        <strain evidence="2 3">TMB1-8</strain>
        <strain evidence="1 4">TMN-42</strain>
    </source>
</reference>
<evidence type="ECO:0000313" key="4">
    <source>
        <dbReference type="Proteomes" id="UP000237340"/>
    </source>
</evidence>
<dbReference type="Gene3D" id="3.90.1700.10">
    <property type="entry name" value="v583 domain like"/>
    <property type="match status" value="1"/>
</dbReference>
<dbReference type="Gene3D" id="3.40.50.720">
    <property type="entry name" value="NAD(P)-binding Rossmann-like Domain"/>
    <property type="match status" value="1"/>
</dbReference>